<organism evidence="2">
    <name type="scientific">Prymnesium polylepis</name>
    <dbReference type="NCBI Taxonomy" id="72548"/>
    <lineage>
        <taxon>Eukaryota</taxon>
        <taxon>Haptista</taxon>
        <taxon>Haptophyta</taxon>
        <taxon>Prymnesiophyceae</taxon>
        <taxon>Prymnesiales</taxon>
        <taxon>Prymnesiaceae</taxon>
        <taxon>Prymnesium</taxon>
    </lineage>
</organism>
<proteinExistence type="predicted"/>
<name>A0A7S4HFR5_9EUKA</name>
<gene>
    <name evidence="2" type="ORF">CPOL0286_LOCUS2878</name>
</gene>
<protein>
    <submittedName>
        <fullName evidence="2">Uncharacterized protein</fullName>
    </submittedName>
</protein>
<feature type="region of interest" description="Disordered" evidence="1">
    <location>
        <begin position="72"/>
        <end position="113"/>
    </location>
</feature>
<dbReference type="EMBL" id="HBKO01005946">
    <property type="protein sequence ID" value="CAE2197524.1"/>
    <property type="molecule type" value="Transcribed_RNA"/>
</dbReference>
<evidence type="ECO:0000256" key="1">
    <source>
        <dbReference type="SAM" id="MobiDB-lite"/>
    </source>
</evidence>
<dbReference type="AlphaFoldDB" id="A0A7S4HFR5"/>
<accession>A0A7S4HFR5</accession>
<reference evidence="2" key="1">
    <citation type="submission" date="2021-01" db="EMBL/GenBank/DDBJ databases">
        <authorList>
            <person name="Corre E."/>
            <person name="Pelletier E."/>
            <person name="Niang G."/>
            <person name="Scheremetjew M."/>
            <person name="Finn R."/>
            <person name="Kale V."/>
            <person name="Holt S."/>
            <person name="Cochrane G."/>
            <person name="Meng A."/>
            <person name="Brown T."/>
            <person name="Cohen L."/>
        </authorList>
    </citation>
    <scope>NUCLEOTIDE SEQUENCE</scope>
    <source>
        <strain evidence="2">UIO037</strain>
    </source>
</reference>
<evidence type="ECO:0000313" key="2">
    <source>
        <dbReference type="EMBL" id="CAE2197524.1"/>
    </source>
</evidence>
<sequence length="113" mass="11831">MVANRRMRVRVCTHGSSGSIALQRIAAGGAVGVRGGQHRATEQLVCSRSLLSPPPPSLSLKHAVDQEWARNAHVEARERSPNAYGGSTARRPSHKRVGQAGKQGGATGACDVA</sequence>